<evidence type="ECO:0000256" key="4">
    <source>
        <dbReference type="SAM" id="Phobius"/>
    </source>
</evidence>
<protein>
    <submittedName>
        <fullName evidence="7">CD209 antigen-like protein E</fullName>
    </submittedName>
</protein>
<dbReference type="CDD" id="cd03590">
    <property type="entry name" value="CLECT_DC-SIGN_like"/>
    <property type="match status" value="1"/>
</dbReference>
<dbReference type="SUPFAM" id="SSF56436">
    <property type="entry name" value="C-type lectin-like"/>
    <property type="match status" value="1"/>
</dbReference>
<evidence type="ECO:0000313" key="7">
    <source>
        <dbReference type="RefSeq" id="XP_031415958.1"/>
    </source>
</evidence>
<sequence>MGQNRKAHSNVTQAQQTEIEELTVDSQHKVYRFYRHAAVCFGVLCVLQAILNVSLRLLYYSKLDTHDFRSQCTALIKERDGLQAGYSALSEDKDLLQTSQDSLSKNLYGLQQECDELQKRLYKLEQALEQGWSYFNASVYFISAGRKSWSDSRQDCRERGADLVIINSREEQEYLRRFGVDIWIGLTDGDVEGDWRWVDNGPLITGYWANGEPNNGFGPENENCAAINSFILNDMNIWFDTECHSALNWVCERRIRF</sequence>
<dbReference type="InterPro" id="IPR016187">
    <property type="entry name" value="CTDL_fold"/>
</dbReference>
<keyword evidence="4" id="KW-0812">Transmembrane</keyword>
<dbReference type="AlphaFoldDB" id="A0A6P8EIW3"/>
<dbReference type="Gene3D" id="3.10.100.10">
    <property type="entry name" value="Mannose-Binding Protein A, subunit A"/>
    <property type="match status" value="1"/>
</dbReference>
<keyword evidence="2" id="KW-1015">Disulfide bond</keyword>
<proteinExistence type="predicted"/>
<feature type="domain" description="C-type lectin" evidence="5">
    <location>
        <begin position="135"/>
        <end position="252"/>
    </location>
</feature>
<keyword evidence="4" id="KW-1133">Transmembrane helix</keyword>
<dbReference type="OrthoDB" id="6337382at2759"/>
<gene>
    <name evidence="7" type="primary">LOC105903917</name>
</gene>
<name>A0A6P8EIW3_CLUHA</name>
<dbReference type="PROSITE" id="PS50041">
    <property type="entry name" value="C_TYPE_LECTIN_2"/>
    <property type="match status" value="1"/>
</dbReference>
<dbReference type="InterPro" id="IPR018378">
    <property type="entry name" value="C-type_lectin_CS"/>
</dbReference>
<feature type="coiled-coil region" evidence="3">
    <location>
        <begin position="100"/>
        <end position="127"/>
    </location>
</feature>
<dbReference type="GO" id="GO:0030246">
    <property type="term" value="F:carbohydrate binding"/>
    <property type="evidence" value="ECO:0007669"/>
    <property type="project" value="UniProtKB-KW"/>
</dbReference>
<dbReference type="SMART" id="SM00034">
    <property type="entry name" value="CLECT"/>
    <property type="match status" value="1"/>
</dbReference>
<dbReference type="RefSeq" id="XP_031415958.1">
    <property type="nucleotide sequence ID" value="XM_031560098.2"/>
</dbReference>
<evidence type="ECO:0000313" key="6">
    <source>
        <dbReference type="Proteomes" id="UP000515152"/>
    </source>
</evidence>
<evidence type="ECO:0000256" key="2">
    <source>
        <dbReference type="ARBA" id="ARBA00023157"/>
    </source>
</evidence>
<evidence type="ECO:0000256" key="3">
    <source>
        <dbReference type="SAM" id="Coils"/>
    </source>
</evidence>
<dbReference type="PANTHER" id="PTHR22803">
    <property type="entry name" value="MANNOSE, PHOSPHOLIPASE, LECTIN RECEPTOR RELATED"/>
    <property type="match status" value="1"/>
</dbReference>
<dbReference type="InterPro" id="IPR033989">
    <property type="entry name" value="CD209-like_CTLD"/>
</dbReference>
<organism evidence="6 7">
    <name type="scientific">Clupea harengus</name>
    <name type="common">Atlantic herring</name>
    <dbReference type="NCBI Taxonomy" id="7950"/>
    <lineage>
        <taxon>Eukaryota</taxon>
        <taxon>Metazoa</taxon>
        <taxon>Chordata</taxon>
        <taxon>Craniata</taxon>
        <taxon>Vertebrata</taxon>
        <taxon>Euteleostomi</taxon>
        <taxon>Actinopterygii</taxon>
        <taxon>Neopterygii</taxon>
        <taxon>Teleostei</taxon>
        <taxon>Clupei</taxon>
        <taxon>Clupeiformes</taxon>
        <taxon>Clupeoidei</taxon>
        <taxon>Clupeidae</taxon>
        <taxon>Clupea</taxon>
    </lineage>
</organism>
<accession>A0A6P8EIW3</accession>
<dbReference type="Proteomes" id="UP000515152">
    <property type="component" value="Chromosome 22"/>
</dbReference>
<dbReference type="KEGG" id="char:105903917"/>
<keyword evidence="3" id="KW-0175">Coiled coil</keyword>
<dbReference type="Gene3D" id="1.20.5.1000">
    <property type="entry name" value="arf6 gtpase in complex with a specific effector, jip4"/>
    <property type="match status" value="1"/>
</dbReference>
<evidence type="ECO:0000256" key="1">
    <source>
        <dbReference type="ARBA" id="ARBA00022734"/>
    </source>
</evidence>
<keyword evidence="4" id="KW-0472">Membrane</keyword>
<reference evidence="7" key="1">
    <citation type="submission" date="2025-08" db="UniProtKB">
        <authorList>
            <consortium name="RefSeq"/>
        </authorList>
    </citation>
    <scope>IDENTIFICATION</scope>
</reference>
<evidence type="ECO:0000259" key="5">
    <source>
        <dbReference type="PROSITE" id="PS50041"/>
    </source>
</evidence>
<keyword evidence="1" id="KW-0430">Lectin</keyword>
<dbReference type="PROSITE" id="PS00615">
    <property type="entry name" value="C_TYPE_LECTIN_1"/>
    <property type="match status" value="1"/>
</dbReference>
<dbReference type="InterPro" id="IPR016186">
    <property type="entry name" value="C-type_lectin-like/link_sf"/>
</dbReference>
<dbReference type="InterPro" id="IPR050111">
    <property type="entry name" value="C-type_lectin/snaclec_domain"/>
</dbReference>
<keyword evidence="6" id="KW-1185">Reference proteome</keyword>
<feature type="transmembrane region" description="Helical" evidence="4">
    <location>
        <begin position="33"/>
        <end position="59"/>
    </location>
</feature>
<dbReference type="Pfam" id="PF00059">
    <property type="entry name" value="Lectin_C"/>
    <property type="match status" value="1"/>
</dbReference>
<dbReference type="InterPro" id="IPR001304">
    <property type="entry name" value="C-type_lectin-like"/>
</dbReference>
<dbReference type="GeneID" id="105903917"/>